<evidence type="ECO:0000313" key="2">
    <source>
        <dbReference type="Proteomes" id="UP001220324"/>
    </source>
</evidence>
<reference evidence="1 2" key="1">
    <citation type="journal article" date="2023" name="IMA Fungus">
        <title>Comparative genomic study of the Penicillium genus elucidates a diverse pangenome and 15 lateral gene transfer events.</title>
        <authorList>
            <person name="Petersen C."/>
            <person name="Sorensen T."/>
            <person name="Nielsen M.R."/>
            <person name="Sondergaard T.E."/>
            <person name="Sorensen J.L."/>
            <person name="Fitzpatrick D.A."/>
            <person name="Frisvad J.C."/>
            <person name="Nielsen K.L."/>
        </authorList>
    </citation>
    <scope>NUCLEOTIDE SEQUENCE [LARGE SCALE GENOMIC DNA]</scope>
    <source>
        <strain evidence="1 2">IBT 35679</strain>
    </source>
</reference>
<organism evidence="1 2">
    <name type="scientific">Penicillium frequentans</name>
    <dbReference type="NCBI Taxonomy" id="3151616"/>
    <lineage>
        <taxon>Eukaryota</taxon>
        <taxon>Fungi</taxon>
        <taxon>Dikarya</taxon>
        <taxon>Ascomycota</taxon>
        <taxon>Pezizomycotina</taxon>
        <taxon>Eurotiomycetes</taxon>
        <taxon>Eurotiomycetidae</taxon>
        <taxon>Eurotiales</taxon>
        <taxon>Aspergillaceae</taxon>
        <taxon>Penicillium</taxon>
    </lineage>
</organism>
<comment type="caution">
    <text evidence="1">The sequence shown here is derived from an EMBL/GenBank/DDBJ whole genome shotgun (WGS) entry which is preliminary data.</text>
</comment>
<gene>
    <name evidence="1" type="ORF">N7494_010282</name>
</gene>
<dbReference type="EMBL" id="JAQIZZ010000007">
    <property type="protein sequence ID" value="KAJ5533730.1"/>
    <property type="molecule type" value="Genomic_DNA"/>
</dbReference>
<dbReference type="Proteomes" id="UP001220324">
    <property type="component" value="Unassembled WGS sequence"/>
</dbReference>
<accession>A0AAD6CRX3</accession>
<protein>
    <submittedName>
        <fullName evidence="1">Uncharacterized protein</fullName>
    </submittedName>
</protein>
<proteinExistence type="predicted"/>
<dbReference type="AlphaFoldDB" id="A0AAD6CRX3"/>
<evidence type="ECO:0000313" key="1">
    <source>
        <dbReference type="EMBL" id="KAJ5533730.1"/>
    </source>
</evidence>
<keyword evidence="2" id="KW-1185">Reference proteome</keyword>
<name>A0AAD6CRX3_9EURO</name>
<sequence>MGESLISIVCTHEIFIPRWSASDVAQFPIERAKGSLVDSDTEVFLLADELTEQDETTLLIVQIGRTGQEDCPFSTETVRIAAEVLNIKAVAVSVASKDVGELTQR</sequence>